<dbReference type="InterPro" id="IPR000182">
    <property type="entry name" value="GNAT_dom"/>
</dbReference>
<dbReference type="PROSITE" id="PS51186">
    <property type="entry name" value="GNAT"/>
    <property type="match status" value="1"/>
</dbReference>
<dbReference type="InterPro" id="IPR016181">
    <property type="entry name" value="Acyl_CoA_acyltransferase"/>
</dbReference>
<protein>
    <submittedName>
        <fullName evidence="4">GNAT family N-acetyltransferase</fullName>
    </submittedName>
</protein>
<evidence type="ECO:0000256" key="1">
    <source>
        <dbReference type="ARBA" id="ARBA00022679"/>
    </source>
</evidence>
<dbReference type="SUPFAM" id="SSF55729">
    <property type="entry name" value="Acyl-CoA N-acyltransferases (Nat)"/>
    <property type="match status" value="1"/>
</dbReference>
<dbReference type="CDD" id="cd04301">
    <property type="entry name" value="NAT_SF"/>
    <property type="match status" value="1"/>
</dbReference>
<evidence type="ECO:0000259" key="3">
    <source>
        <dbReference type="PROSITE" id="PS51186"/>
    </source>
</evidence>
<dbReference type="PANTHER" id="PTHR43877">
    <property type="entry name" value="AMINOALKYLPHOSPHONATE N-ACETYLTRANSFERASE-RELATED-RELATED"/>
    <property type="match status" value="1"/>
</dbReference>
<evidence type="ECO:0000313" key="4">
    <source>
        <dbReference type="EMBL" id="MER2997817.1"/>
    </source>
</evidence>
<dbReference type="RefSeq" id="WP_350412240.1">
    <property type="nucleotide sequence ID" value="NZ_JBEOKT010000007.1"/>
</dbReference>
<keyword evidence="1" id="KW-0808">Transferase</keyword>
<dbReference type="PANTHER" id="PTHR43877:SF2">
    <property type="entry name" value="AMINOALKYLPHOSPHONATE N-ACETYLTRANSFERASE-RELATED"/>
    <property type="match status" value="1"/>
</dbReference>
<organism evidence="4 5">
    <name type="scientific">Pontibacter populi</name>
    <dbReference type="NCBI Taxonomy" id="890055"/>
    <lineage>
        <taxon>Bacteria</taxon>
        <taxon>Pseudomonadati</taxon>
        <taxon>Bacteroidota</taxon>
        <taxon>Cytophagia</taxon>
        <taxon>Cytophagales</taxon>
        <taxon>Hymenobacteraceae</taxon>
        <taxon>Pontibacter</taxon>
    </lineage>
</organism>
<gene>
    <name evidence="4" type="ORF">ABS362_09675</name>
</gene>
<proteinExistence type="predicted"/>
<accession>A0ABV1RUJ9</accession>
<dbReference type="InterPro" id="IPR050832">
    <property type="entry name" value="Bact_Acetyltransf"/>
</dbReference>
<keyword evidence="2" id="KW-0012">Acyltransferase</keyword>
<dbReference type="Pfam" id="PF00583">
    <property type="entry name" value="Acetyltransf_1"/>
    <property type="match status" value="1"/>
</dbReference>
<feature type="domain" description="N-acetyltransferase" evidence="3">
    <location>
        <begin position="9"/>
        <end position="180"/>
    </location>
</feature>
<evidence type="ECO:0000256" key="2">
    <source>
        <dbReference type="ARBA" id="ARBA00023315"/>
    </source>
</evidence>
<comment type="caution">
    <text evidence="4">The sequence shown here is derived from an EMBL/GenBank/DDBJ whole genome shotgun (WGS) entry which is preliminary data.</text>
</comment>
<dbReference type="Gene3D" id="3.40.630.30">
    <property type="match status" value="1"/>
</dbReference>
<dbReference type="EMBL" id="JBEOKT010000007">
    <property type="protein sequence ID" value="MER2997817.1"/>
    <property type="molecule type" value="Genomic_DNA"/>
</dbReference>
<name>A0ABV1RUJ9_9BACT</name>
<reference evidence="4 5" key="1">
    <citation type="submission" date="2024-06" db="EMBL/GenBank/DDBJ databases">
        <title>Pontibacter populi HYL7-15.</title>
        <authorList>
            <person name="Kim M.K."/>
        </authorList>
    </citation>
    <scope>NUCLEOTIDE SEQUENCE [LARGE SCALE GENOMIC DNA]</scope>
    <source>
        <strain evidence="4 5">HYL7-15</strain>
    </source>
</reference>
<keyword evidence="5" id="KW-1185">Reference proteome</keyword>
<dbReference type="Proteomes" id="UP001476807">
    <property type="component" value="Unassembled WGS sequence"/>
</dbReference>
<sequence length="180" mass="20703">MLIFFMPDVSIVPCTISDLHTLQDIALNAYGDHYLHLWNDGGAWYIEKSFSDAALKSELEDTDAAFFLVHDADELVGFLKLNNNKALENYSPEDALELERIYLTKADSGKGVGKQVMNFTEQFARERNKKVIWLKAMDSSHDAIRFYEQNGYAHCGTYRLDFEAMKPEYRGMVIMKKELN</sequence>
<evidence type="ECO:0000313" key="5">
    <source>
        <dbReference type="Proteomes" id="UP001476807"/>
    </source>
</evidence>